<reference evidence="1" key="1">
    <citation type="submission" date="2020-10" db="EMBL/GenBank/DDBJ databases">
        <authorList>
            <person name="Gilroy R."/>
        </authorList>
    </citation>
    <scope>NUCLEOTIDE SEQUENCE</scope>
    <source>
        <strain evidence="1">ChiBcolR7-354</strain>
    </source>
</reference>
<gene>
    <name evidence="1" type="ORF">IAB77_04185</name>
</gene>
<name>A0A9D1CSB6_9FIRM</name>
<organism evidence="1 2">
    <name type="scientific">Candidatus Scatomorpha intestinavium</name>
    <dbReference type="NCBI Taxonomy" id="2840922"/>
    <lineage>
        <taxon>Bacteria</taxon>
        <taxon>Bacillati</taxon>
        <taxon>Bacillota</taxon>
        <taxon>Clostridia</taxon>
        <taxon>Eubacteriales</taxon>
        <taxon>Candidatus Scatomorpha</taxon>
    </lineage>
</organism>
<reference evidence="1" key="2">
    <citation type="journal article" date="2021" name="PeerJ">
        <title>Extensive microbial diversity within the chicken gut microbiome revealed by metagenomics and culture.</title>
        <authorList>
            <person name="Gilroy R."/>
            <person name="Ravi A."/>
            <person name="Getino M."/>
            <person name="Pursley I."/>
            <person name="Horton D.L."/>
            <person name="Alikhan N.F."/>
            <person name="Baker D."/>
            <person name="Gharbi K."/>
            <person name="Hall N."/>
            <person name="Watson M."/>
            <person name="Adriaenssens E.M."/>
            <person name="Foster-Nyarko E."/>
            <person name="Jarju S."/>
            <person name="Secka A."/>
            <person name="Antonio M."/>
            <person name="Oren A."/>
            <person name="Chaudhuri R.R."/>
            <person name="La Ragione R."/>
            <person name="Hildebrand F."/>
            <person name="Pallen M.J."/>
        </authorList>
    </citation>
    <scope>NUCLEOTIDE SEQUENCE</scope>
    <source>
        <strain evidence="1">ChiBcolR7-354</strain>
    </source>
</reference>
<dbReference type="EMBL" id="DVGA01000042">
    <property type="protein sequence ID" value="HIQ78441.1"/>
    <property type="molecule type" value="Genomic_DNA"/>
</dbReference>
<evidence type="ECO:0000313" key="1">
    <source>
        <dbReference type="EMBL" id="HIQ78441.1"/>
    </source>
</evidence>
<dbReference type="AlphaFoldDB" id="A0A9D1CSB6"/>
<comment type="caution">
    <text evidence="1">The sequence shown here is derived from an EMBL/GenBank/DDBJ whole genome shotgun (WGS) entry which is preliminary data.</text>
</comment>
<proteinExistence type="predicted"/>
<sequence length="334" mass="34045">MVLGVVALAGAAYLAAPLLPGGAAAYRTAEVTRVSVTVTAEAEGVVLREEQRLSSDDAYLLVTARDGERLAARGRIAIECLTAENYAAALGRPADGAAPSTAGEAVIALAEAVYGPAGSVDAALGALEARLSGGESAGQESAEPPGNVIAAAEPGLFTLYADGLSGLAAEDCGTPRELSALLASPVPAAPEGAFGTLVTGVQWRFAALIDEEAASTLSAGDRAELTLPEGEFTARVESVSQPEGGERAVIFSCAERQELVADVRFAAAELLVTRSEGLFVPAEALHERGGEYYVLTEGPAGAEETAVTPVCEYGSGWLVESEALREGSEVLLPE</sequence>
<dbReference type="Proteomes" id="UP000824262">
    <property type="component" value="Unassembled WGS sequence"/>
</dbReference>
<accession>A0A9D1CSB6</accession>
<evidence type="ECO:0000313" key="2">
    <source>
        <dbReference type="Proteomes" id="UP000824262"/>
    </source>
</evidence>
<protein>
    <submittedName>
        <fullName evidence="1">Uncharacterized protein</fullName>
    </submittedName>
</protein>